<evidence type="ECO:0000313" key="2">
    <source>
        <dbReference type="Proteomes" id="UP001177021"/>
    </source>
</evidence>
<gene>
    <name evidence="1" type="ORF">MILVUS5_LOCUS1582</name>
</gene>
<name>A0ACB0ICA4_TRIPR</name>
<reference evidence="1" key="1">
    <citation type="submission" date="2023-10" db="EMBL/GenBank/DDBJ databases">
        <authorList>
            <person name="Rodriguez Cubillos JULIANA M."/>
            <person name="De Vega J."/>
        </authorList>
    </citation>
    <scope>NUCLEOTIDE SEQUENCE</scope>
</reference>
<dbReference type="EMBL" id="CASHSV030000001">
    <property type="protein sequence ID" value="CAJ2629640.1"/>
    <property type="molecule type" value="Genomic_DNA"/>
</dbReference>
<dbReference type="Proteomes" id="UP001177021">
    <property type="component" value="Unassembled WGS sequence"/>
</dbReference>
<evidence type="ECO:0000313" key="1">
    <source>
        <dbReference type="EMBL" id="CAJ2629640.1"/>
    </source>
</evidence>
<organism evidence="1 2">
    <name type="scientific">Trifolium pratense</name>
    <name type="common">Red clover</name>
    <dbReference type="NCBI Taxonomy" id="57577"/>
    <lineage>
        <taxon>Eukaryota</taxon>
        <taxon>Viridiplantae</taxon>
        <taxon>Streptophyta</taxon>
        <taxon>Embryophyta</taxon>
        <taxon>Tracheophyta</taxon>
        <taxon>Spermatophyta</taxon>
        <taxon>Magnoliopsida</taxon>
        <taxon>eudicotyledons</taxon>
        <taxon>Gunneridae</taxon>
        <taxon>Pentapetalae</taxon>
        <taxon>rosids</taxon>
        <taxon>fabids</taxon>
        <taxon>Fabales</taxon>
        <taxon>Fabaceae</taxon>
        <taxon>Papilionoideae</taxon>
        <taxon>50 kb inversion clade</taxon>
        <taxon>NPAAA clade</taxon>
        <taxon>Hologalegina</taxon>
        <taxon>IRL clade</taxon>
        <taxon>Trifolieae</taxon>
        <taxon>Trifolium</taxon>
    </lineage>
</organism>
<comment type="caution">
    <text evidence="1">The sequence shown here is derived from an EMBL/GenBank/DDBJ whole genome shotgun (WGS) entry which is preliminary data.</text>
</comment>
<keyword evidence="2" id="KW-1185">Reference proteome</keyword>
<protein>
    <submittedName>
        <fullName evidence="1">Uncharacterized protein</fullName>
    </submittedName>
</protein>
<proteinExistence type="predicted"/>
<sequence>MMNPNIGTDGKEQKLTQTITTMLLTNHNNPQQPNLQPFIPHFTLPIIISILSFKPLHSHPKILISFFKWFQSNAPSSLSHSPKPLLTLLPPLLSRRQFAAAKSLLLDFITSDHPRHTLHHHLIRADHSVPKPLLDTSLSAYVHSQQPELAYQIFNKMKRLHFRPNLLT</sequence>
<accession>A0ACB0ICA4</accession>